<reference evidence="1" key="1">
    <citation type="submission" date="2022-06" db="EMBL/GenBank/DDBJ databases">
        <title>Alkalimarinus sp. nov., isolated from gut of a Alitta virens.</title>
        <authorList>
            <person name="Yang A.I."/>
            <person name="Shin N.-R."/>
        </authorList>
    </citation>
    <scope>NUCLEOTIDE SEQUENCE</scope>
    <source>
        <strain evidence="1">A2M4</strain>
    </source>
</reference>
<name>A0ABY6N0Z8_9ALTE</name>
<proteinExistence type="predicted"/>
<accession>A0ABY6N0Z8</accession>
<sequence length="189" mass="22093">MKNSPLLHWYKRRKGLLFGISACIIATLLVVLGQALEREMARAEEAMFRTVVAELNAMLVYKTAEKVAQNKKQEIKNFVNHNPMEWMETTPVNYSGIEDDYAQVNAGRWFFAQTEQAIVYKVINTDMVEIDGTDKPEYLRFRVVLDYLDNNKNQQFDELEERLIGLRLQPLQHFKWFAISGNGRHYDTK</sequence>
<evidence type="ECO:0000313" key="2">
    <source>
        <dbReference type="Proteomes" id="UP001163739"/>
    </source>
</evidence>
<dbReference type="Proteomes" id="UP001163739">
    <property type="component" value="Chromosome"/>
</dbReference>
<evidence type="ECO:0000313" key="1">
    <source>
        <dbReference type="EMBL" id="UZE95781.1"/>
    </source>
</evidence>
<keyword evidence="2" id="KW-1185">Reference proteome</keyword>
<dbReference type="RefSeq" id="WP_265047271.1">
    <property type="nucleotide sequence ID" value="NZ_CP100390.1"/>
</dbReference>
<gene>
    <name evidence="1" type="ORF">NKI27_17255</name>
</gene>
<dbReference type="EMBL" id="CP100390">
    <property type="protein sequence ID" value="UZE95781.1"/>
    <property type="molecule type" value="Genomic_DNA"/>
</dbReference>
<organism evidence="1 2">
    <name type="scientific">Alkalimarinus alittae</name>
    <dbReference type="NCBI Taxonomy" id="2961619"/>
    <lineage>
        <taxon>Bacteria</taxon>
        <taxon>Pseudomonadati</taxon>
        <taxon>Pseudomonadota</taxon>
        <taxon>Gammaproteobacteria</taxon>
        <taxon>Alteromonadales</taxon>
        <taxon>Alteromonadaceae</taxon>
        <taxon>Alkalimarinus</taxon>
    </lineage>
</organism>
<protein>
    <submittedName>
        <fullName evidence="1">Uncharacterized protein</fullName>
    </submittedName>
</protein>